<dbReference type="GO" id="GO:0005737">
    <property type="term" value="C:cytoplasm"/>
    <property type="evidence" value="ECO:0007669"/>
    <property type="project" value="TreeGrafter"/>
</dbReference>
<dbReference type="PANTHER" id="PTHR45677">
    <property type="entry name" value="GLUTAMATE DECARBOXYLASE-RELATED"/>
    <property type="match status" value="1"/>
</dbReference>
<keyword evidence="5 7" id="KW-0456">Lyase</keyword>
<organism evidence="9 10">
    <name type="scientific">Ruminiclostridium cellulolyticum (strain ATCC 35319 / DSM 5812 / JCM 6584 / H10)</name>
    <name type="common">Clostridium cellulolyticum</name>
    <dbReference type="NCBI Taxonomy" id="394503"/>
    <lineage>
        <taxon>Bacteria</taxon>
        <taxon>Bacillati</taxon>
        <taxon>Bacillota</taxon>
        <taxon>Clostridia</taxon>
        <taxon>Eubacteriales</taxon>
        <taxon>Oscillospiraceae</taxon>
        <taxon>Ruminiclostridium</taxon>
    </lineage>
</organism>
<dbReference type="HOGENOM" id="CLU_011856_0_4_9"/>
<dbReference type="STRING" id="394503.Ccel_0981"/>
<gene>
    <name evidence="9" type="ordered locus">Ccel_0981</name>
</gene>
<evidence type="ECO:0000256" key="2">
    <source>
        <dbReference type="ARBA" id="ARBA00009533"/>
    </source>
</evidence>
<dbReference type="InterPro" id="IPR022517">
    <property type="entry name" value="Asp_decarboxylase_pyridox"/>
</dbReference>
<comment type="similarity">
    <text evidence="2 7">Belongs to the group II decarboxylase family.</text>
</comment>
<dbReference type="PANTHER" id="PTHR45677:SF8">
    <property type="entry name" value="CYSTEINE SULFINIC ACID DECARBOXYLASE"/>
    <property type="match status" value="1"/>
</dbReference>
<dbReference type="InterPro" id="IPR015424">
    <property type="entry name" value="PyrdxlP-dep_Trfase"/>
</dbReference>
<dbReference type="Pfam" id="PF00282">
    <property type="entry name" value="Pyridoxal_deC"/>
    <property type="match status" value="1"/>
</dbReference>
<keyword evidence="4 6" id="KW-0663">Pyridoxal phosphate</keyword>
<feature type="region of interest" description="Disordered" evidence="8">
    <location>
        <begin position="1"/>
        <end position="21"/>
    </location>
</feature>
<dbReference type="Gene3D" id="3.90.1150.10">
    <property type="entry name" value="Aspartate Aminotransferase, domain 1"/>
    <property type="match status" value="1"/>
</dbReference>
<dbReference type="OrthoDB" id="9803665at2"/>
<keyword evidence="10" id="KW-1185">Reference proteome</keyword>
<accession>B8I983</accession>
<sequence length="541" mass="60732">MELTFNPQNFSPEETQSGETKKEILDLFSVTDSSLLKARNETDRRVSEVINEFIGGSEVSTDVRLNDLLTNFCKSEIPDKPLNVDEYIAFFNKNIIRHSTRTSSPRYIGHMTSALPYFIKPLAGLIVTLNQNVVKAETAKVLTPYERQVIAMLHRAIYQFDSDFYNHHIQNRESVLGILTSGGTIANLTALWCARNSALGPCEGFNGVEKEGMDAALKFYGYKDAVIIGSAMMHYSFEKAADLLGIGSNNSIKIPVDKNNHIDLSELRKTVEECHRKRRLIIAIIANAGTTDCGAIDPIERVAEIAYKEGCHFHVDAAWGGPLLFSDKYRNRLKGIELADSVTIDGHKQLYLPMGLGMIFMRNPQAAKSIEKNSNYIIRRGSIDLGRRSLEGSRPAMSIYLHAALNIIAKGGYEFLINEGIKKAEYMAGLIKSMREFELLTEPDMNMLLYRFIPERLRGKAADHMLDDADNEVINKYNEQLQKLQRNGGYSFVSRTSFSSELYQNKSLVALRAVLANPLTCEANINEVINDQLNIAKRLNL</sequence>
<evidence type="ECO:0000313" key="9">
    <source>
        <dbReference type="EMBL" id="ACL75343.1"/>
    </source>
</evidence>
<name>B8I983_RUMCH</name>
<dbReference type="GO" id="GO:0019752">
    <property type="term" value="P:carboxylic acid metabolic process"/>
    <property type="evidence" value="ECO:0007669"/>
    <property type="project" value="InterPro"/>
</dbReference>
<dbReference type="SUPFAM" id="SSF53383">
    <property type="entry name" value="PLP-dependent transferases"/>
    <property type="match status" value="1"/>
</dbReference>
<evidence type="ECO:0000256" key="3">
    <source>
        <dbReference type="ARBA" id="ARBA00022793"/>
    </source>
</evidence>
<comment type="cofactor">
    <cofactor evidence="1 6 7">
        <name>pyridoxal 5'-phosphate</name>
        <dbReference type="ChEBI" id="CHEBI:597326"/>
    </cofactor>
</comment>
<dbReference type="AlphaFoldDB" id="B8I983"/>
<dbReference type="RefSeq" id="WP_015924500.1">
    <property type="nucleotide sequence ID" value="NC_011898.1"/>
</dbReference>
<dbReference type="GO" id="GO:0030170">
    <property type="term" value="F:pyridoxal phosphate binding"/>
    <property type="evidence" value="ECO:0007669"/>
    <property type="project" value="InterPro"/>
</dbReference>
<dbReference type="Gene3D" id="3.40.640.10">
    <property type="entry name" value="Type I PLP-dependent aspartate aminotransferase-like (Major domain)"/>
    <property type="match status" value="1"/>
</dbReference>
<dbReference type="EMBL" id="CP001348">
    <property type="protein sequence ID" value="ACL75343.1"/>
    <property type="molecule type" value="Genomic_DNA"/>
</dbReference>
<protein>
    <submittedName>
        <fullName evidence="9">Pyridoxal-dependent decarboxylase</fullName>
    </submittedName>
</protein>
<evidence type="ECO:0000256" key="8">
    <source>
        <dbReference type="SAM" id="MobiDB-lite"/>
    </source>
</evidence>
<dbReference type="InterPro" id="IPR002129">
    <property type="entry name" value="PyrdxlP-dep_de-COase"/>
</dbReference>
<evidence type="ECO:0000256" key="1">
    <source>
        <dbReference type="ARBA" id="ARBA00001933"/>
    </source>
</evidence>
<feature type="modified residue" description="N6-(pyridoxal phosphate)lysine" evidence="6">
    <location>
        <position position="348"/>
    </location>
</feature>
<evidence type="ECO:0000256" key="6">
    <source>
        <dbReference type="PIRSR" id="PIRSR602129-50"/>
    </source>
</evidence>
<dbReference type="eggNOG" id="COG0076">
    <property type="taxonomic scope" value="Bacteria"/>
</dbReference>
<reference evidence="9" key="1">
    <citation type="submission" date="2009-01" db="EMBL/GenBank/DDBJ databases">
        <title>Complete sequence of Clostridium cellulolyticum H10.</title>
        <authorList>
            <consortium name="US DOE Joint Genome Institute"/>
            <person name="Lucas S."/>
            <person name="Copeland A."/>
            <person name="Lapidus A."/>
            <person name="Glavina del Rio T."/>
            <person name="Dalin E."/>
            <person name="Tice H."/>
            <person name="Bruce D."/>
            <person name="Goodwin L."/>
            <person name="Pitluck S."/>
            <person name="Chertkov O."/>
            <person name="Saunders E."/>
            <person name="Brettin T."/>
            <person name="Detter J.C."/>
            <person name="Han C."/>
            <person name="Larimer F."/>
            <person name="Land M."/>
            <person name="Hauser L."/>
            <person name="Kyrpides N."/>
            <person name="Ivanova N."/>
            <person name="Zhou J."/>
            <person name="Richardson P."/>
        </authorList>
    </citation>
    <scope>NUCLEOTIDE SEQUENCE [LARGE SCALE GENOMIC DNA]</scope>
    <source>
        <strain evidence="9">H10</strain>
    </source>
</reference>
<dbReference type="GO" id="GO:0004058">
    <property type="term" value="F:aromatic-L-amino-acid decarboxylase activity"/>
    <property type="evidence" value="ECO:0007669"/>
    <property type="project" value="UniProtKB-ARBA"/>
</dbReference>
<dbReference type="NCBIfam" id="TIGR03799">
    <property type="entry name" value="NOD_PanD_pyr"/>
    <property type="match status" value="1"/>
</dbReference>
<dbReference type="InterPro" id="IPR015422">
    <property type="entry name" value="PyrdxlP-dep_Trfase_small"/>
</dbReference>
<dbReference type="Proteomes" id="UP000001349">
    <property type="component" value="Chromosome"/>
</dbReference>
<dbReference type="KEGG" id="cce:Ccel_0981"/>
<keyword evidence="3" id="KW-0210">Decarboxylase</keyword>
<evidence type="ECO:0000256" key="4">
    <source>
        <dbReference type="ARBA" id="ARBA00022898"/>
    </source>
</evidence>
<evidence type="ECO:0000256" key="5">
    <source>
        <dbReference type="ARBA" id="ARBA00023239"/>
    </source>
</evidence>
<evidence type="ECO:0000256" key="7">
    <source>
        <dbReference type="RuleBase" id="RU000382"/>
    </source>
</evidence>
<proteinExistence type="inferred from homology"/>
<evidence type="ECO:0000313" key="10">
    <source>
        <dbReference type="Proteomes" id="UP000001349"/>
    </source>
</evidence>
<feature type="compositionally biased region" description="Polar residues" evidence="8">
    <location>
        <begin position="1"/>
        <end position="18"/>
    </location>
</feature>
<dbReference type="InterPro" id="IPR015421">
    <property type="entry name" value="PyrdxlP-dep_Trfase_major"/>
</dbReference>